<dbReference type="PANTHER" id="PTHR43544:SF7">
    <property type="entry name" value="NADB-LER2"/>
    <property type="match status" value="1"/>
</dbReference>
<evidence type="ECO:0000256" key="1">
    <source>
        <dbReference type="ARBA" id="ARBA00022857"/>
    </source>
</evidence>
<dbReference type="Pfam" id="PF00106">
    <property type="entry name" value="adh_short"/>
    <property type="match status" value="1"/>
</dbReference>
<dbReference type="GO" id="GO:0005737">
    <property type="term" value="C:cytoplasm"/>
    <property type="evidence" value="ECO:0007669"/>
    <property type="project" value="TreeGrafter"/>
</dbReference>
<dbReference type="InterPro" id="IPR036291">
    <property type="entry name" value="NAD(P)-bd_dom_sf"/>
</dbReference>
<dbReference type="GO" id="GO:0016491">
    <property type="term" value="F:oxidoreductase activity"/>
    <property type="evidence" value="ECO:0007669"/>
    <property type="project" value="UniProtKB-KW"/>
</dbReference>
<organism evidence="3 4">
    <name type="scientific">Cyanidiococcus yangmingshanensis</name>
    <dbReference type="NCBI Taxonomy" id="2690220"/>
    <lineage>
        <taxon>Eukaryota</taxon>
        <taxon>Rhodophyta</taxon>
        <taxon>Bangiophyceae</taxon>
        <taxon>Cyanidiales</taxon>
        <taxon>Cyanidiaceae</taxon>
        <taxon>Cyanidiococcus</taxon>
    </lineage>
</organism>
<dbReference type="Proteomes" id="UP000530660">
    <property type="component" value="Unassembled WGS sequence"/>
</dbReference>
<comment type="caution">
    <text evidence="3">The sequence shown here is derived from an EMBL/GenBank/DDBJ whole genome shotgun (WGS) entry which is preliminary data.</text>
</comment>
<evidence type="ECO:0000313" key="4">
    <source>
        <dbReference type="Proteomes" id="UP000530660"/>
    </source>
</evidence>
<dbReference type="OrthoDB" id="1933717at2759"/>
<proteinExistence type="predicted"/>
<dbReference type="PRINTS" id="PR00081">
    <property type="entry name" value="GDHRDH"/>
</dbReference>
<dbReference type="InterPro" id="IPR051468">
    <property type="entry name" value="Fungal_SecMetab_SDRs"/>
</dbReference>
<protein>
    <submittedName>
        <fullName evidence="3">Short-chain dehydrogenase reductase Sdr</fullName>
    </submittedName>
</protein>
<reference evidence="3 4" key="1">
    <citation type="journal article" date="2020" name="J. Phycol.">
        <title>Comparative genome analysis reveals Cyanidiococcus gen. nov., a new extremophilic red algal genus sister to Cyanidioschyzon (Cyanidioschyzonaceae, Rhodophyta).</title>
        <authorList>
            <person name="Liu S.-L."/>
            <person name="Chiang Y.-R."/>
            <person name="Yoon H.S."/>
            <person name="Fu H.-Y."/>
        </authorList>
    </citation>
    <scope>NUCLEOTIDE SEQUENCE [LARGE SCALE GENOMIC DNA]</scope>
    <source>
        <strain evidence="3 4">THAL066</strain>
    </source>
</reference>
<dbReference type="PANTHER" id="PTHR43544">
    <property type="entry name" value="SHORT-CHAIN DEHYDROGENASE/REDUCTASE"/>
    <property type="match status" value="1"/>
</dbReference>
<evidence type="ECO:0000313" key="3">
    <source>
        <dbReference type="EMBL" id="KAF6004214.1"/>
    </source>
</evidence>
<dbReference type="Gene3D" id="3.40.50.720">
    <property type="entry name" value="NAD(P)-binding Rossmann-like Domain"/>
    <property type="match status" value="1"/>
</dbReference>
<keyword evidence="4" id="KW-1185">Reference proteome</keyword>
<dbReference type="SUPFAM" id="SSF51735">
    <property type="entry name" value="NAD(P)-binding Rossmann-fold domains"/>
    <property type="match status" value="1"/>
</dbReference>
<keyword evidence="1" id="KW-0521">NADP</keyword>
<name>A0A7J7INS4_9RHOD</name>
<keyword evidence="2" id="KW-0560">Oxidoreductase</keyword>
<sequence length="283" mass="31637">MMQFETERTPKIALVTGCGGGIGRATVESLLQCDWHVLGVTRNRSNFEVSCKPLVGNLLLYELDARLAFSESFHSILAGLVMDWMVLPRINLLINNAAVCPQDWDAVALRDAFAVNVLFPLRIYEAFRFLDSRHIPEPCSVINVSSGDGELCFFTTPWRSAIERLESFDELIDFMNRTMDLVRSSGLRAADVVHGHEPAYRLSKALLNRLTLLQAQAAPAHVRVDAICPGDVRTKMNTAPRARLPAEAAQDILQLAELQRQAVCTNHFGESGHFWRFGRPISF</sequence>
<dbReference type="EMBL" id="VWRR01000004">
    <property type="protein sequence ID" value="KAF6004214.1"/>
    <property type="molecule type" value="Genomic_DNA"/>
</dbReference>
<evidence type="ECO:0000256" key="2">
    <source>
        <dbReference type="ARBA" id="ARBA00023002"/>
    </source>
</evidence>
<dbReference type="InterPro" id="IPR002347">
    <property type="entry name" value="SDR_fam"/>
</dbReference>
<gene>
    <name evidence="3" type="primary">SMEU2</name>
    <name evidence="3" type="ORF">F1559_003866</name>
</gene>
<dbReference type="AlphaFoldDB" id="A0A7J7INS4"/>
<accession>A0A7J7INS4</accession>